<comment type="caution">
    <text evidence="2">The sequence shown here is derived from an EMBL/GenBank/DDBJ whole genome shotgun (WGS) entry which is preliminary data.</text>
</comment>
<name>A0A4Z1PEB7_9PEZI</name>
<dbReference type="SUPFAM" id="SSF54637">
    <property type="entry name" value="Thioesterase/thiol ester dehydrase-isomerase"/>
    <property type="match status" value="1"/>
</dbReference>
<dbReference type="CDD" id="cd03443">
    <property type="entry name" value="PaaI_thioesterase"/>
    <property type="match status" value="1"/>
</dbReference>
<dbReference type="EMBL" id="SNSC02000006">
    <property type="protein sequence ID" value="TID23491.1"/>
    <property type="molecule type" value="Genomic_DNA"/>
</dbReference>
<dbReference type="InterPro" id="IPR029069">
    <property type="entry name" value="HotDog_dom_sf"/>
</dbReference>
<dbReference type="InterPro" id="IPR006683">
    <property type="entry name" value="Thioestr_dom"/>
</dbReference>
<dbReference type="Proteomes" id="UP000298493">
    <property type="component" value="Unassembled WGS sequence"/>
</dbReference>
<accession>A0A4Z1PEB7</accession>
<keyword evidence="3" id="KW-1185">Reference proteome</keyword>
<dbReference type="STRING" id="86259.A0A4Z1PEB7"/>
<dbReference type="Pfam" id="PF03061">
    <property type="entry name" value="4HBT"/>
    <property type="match status" value="1"/>
</dbReference>
<dbReference type="Gene3D" id="3.10.129.10">
    <property type="entry name" value="Hotdog Thioesterase"/>
    <property type="match status" value="1"/>
</dbReference>
<evidence type="ECO:0000313" key="2">
    <source>
        <dbReference type="EMBL" id="TID23491.1"/>
    </source>
</evidence>
<reference evidence="2 3" key="1">
    <citation type="submission" date="2019-04" db="EMBL/GenBank/DDBJ databases">
        <title>High contiguity whole genome sequence and gene annotation resource for two Venturia nashicola isolates.</title>
        <authorList>
            <person name="Prokchorchik M."/>
            <person name="Won K."/>
            <person name="Lee Y."/>
            <person name="Choi E.D."/>
            <person name="Segonzac C."/>
            <person name="Sohn K.H."/>
        </authorList>
    </citation>
    <scope>NUCLEOTIDE SEQUENCE [LARGE SCALE GENOMIC DNA]</scope>
    <source>
        <strain evidence="2 3">PRI2</strain>
    </source>
</reference>
<dbReference type="PANTHER" id="PTHR47260:SF6">
    <property type="entry name" value="THIOESTERASE DOMAIN-CONTAINING PROTEIN"/>
    <property type="match status" value="1"/>
</dbReference>
<organism evidence="2 3">
    <name type="scientific">Venturia nashicola</name>
    <dbReference type="NCBI Taxonomy" id="86259"/>
    <lineage>
        <taxon>Eukaryota</taxon>
        <taxon>Fungi</taxon>
        <taxon>Dikarya</taxon>
        <taxon>Ascomycota</taxon>
        <taxon>Pezizomycotina</taxon>
        <taxon>Dothideomycetes</taxon>
        <taxon>Pleosporomycetidae</taxon>
        <taxon>Venturiales</taxon>
        <taxon>Venturiaceae</taxon>
        <taxon>Venturia</taxon>
    </lineage>
</organism>
<feature type="domain" description="Thioesterase" evidence="1">
    <location>
        <begin position="91"/>
        <end position="164"/>
    </location>
</feature>
<evidence type="ECO:0000259" key="1">
    <source>
        <dbReference type="Pfam" id="PF03061"/>
    </source>
</evidence>
<dbReference type="OrthoDB" id="506431at2759"/>
<gene>
    <name evidence="2" type="ORF">E6O75_ATG03127</name>
</gene>
<dbReference type="PANTHER" id="PTHR47260">
    <property type="entry name" value="UPF0644 PROTEIN PB2B4.06"/>
    <property type="match status" value="1"/>
</dbReference>
<sequence length="194" mass="21700">MDHFKHDIDFFKTIPWCRALIEDPHYAFTITFARQPKANQEDELLAKTLKTGSTIPTLVSYYKKPTSLTAPIEELRTLVSVGPGVNGWQDMLHGGIAATLLDELMGVLLHLNNDLLKERARAAGKVHEHTNTVTAELTIKYLKPVITPQTMLIRVWLVKMEGRKGWIDGAIEGANGNVMVKGSGFFIQLRPPKI</sequence>
<dbReference type="AlphaFoldDB" id="A0A4Z1PEB7"/>
<proteinExistence type="predicted"/>
<protein>
    <submittedName>
        <fullName evidence="2">Methylcrotonoyl-CoA carboxylase subunit alpha</fullName>
    </submittedName>
</protein>
<evidence type="ECO:0000313" key="3">
    <source>
        <dbReference type="Proteomes" id="UP000298493"/>
    </source>
</evidence>
<dbReference type="InterPro" id="IPR052061">
    <property type="entry name" value="PTE-AB_protein"/>
</dbReference>